<dbReference type="SUPFAM" id="SSF56672">
    <property type="entry name" value="DNA/RNA polymerases"/>
    <property type="match status" value="1"/>
</dbReference>
<dbReference type="SUPFAM" id="SSF53098">
    <property type="entry name" value="Ribonuclease H-like"/>
    <property type="match status" value="1"/>
</dbReference>
<protein>
    <submittedName>
        <fullName evidence="4">Retrovirus-related Pol polyprotein from transposon RE2</fullName>
    </submittedName>
</protein>
<dbReference type="EMBL" id="JACGWK010001342">
    <property type="protein sequence ID" value="KAL0290644.1"/>
    <property type="molecule type" value="Genomic_DNA"/>
</dbReference>
<feature type="compositionally biased region" description="Basic residues" evidence="2">
    <location>
        <begin position="1"/>
        <end position="17"/>
    </location>
</feature>
<dbReference type="GO" id="GO:0015074">
    <property type="term" value="P:DNA integration"/>
    <property type="evidence" value="ECO:0007669"/>
    <property type="project" value="InterPro"/>
</dbReference>
<feature type="region of interest" description="Disordered" evidence="2">
    <location>
        <begin position="444"/>
        <end position="488"/>
    </location>
</feature>
<evidence type="ECO:0000259" key="3">
    <source>
        <dbReference type="PROSITE" id="PS50994"/>
    </source>
</evidence>
<dbReference type="InterPro" id="IPR043502">
    <property type="entry name" value="DNA/RNA_pol_sf"/>
</dbReference>
<dbReference type="GO" id="GO:0003676">
    <property type="term" value="F:nucleic acid binding"/>
    <property type="evidence" value="ECO:0007669"/>
    <property type="project" value="InterPro"/>
</dbReference>
<feature type="domain" description="Integrase catalytic" evidence="3">
    <location>
        <begin position="288"/>
        <end position="463"/>
    </location>
</feature>
<dbReference type="Gene3D" id="3.30.420.10">
    <property type="entry name" value="Ribonuclease H-like superfamily/Ribonuclease H"/>
    <property type="match status" value="1"/>
</dbReference>
<sequence length="853" mass="95543">MAVRGRARPSSRGRGGRGRASNNPTHSRYCTHCGRTNHVVDKCWIKHGKPDWANTVTSGGDPAALEPTPHPSESVTLSREEYEQLLHRPVANSATPPTSSSPDVFAALHGKSWMLDSGATTHLTGNRSTFSNITLSHNFPPVRLADGSYSPISGSGTIHPTNHLTLTNVLFAPEFPVNLLSISQLTQKHNCSVTFFPSYCVFQDLQTRRTIGGGHERGGLYFLNTSPPIEARALSASVSPLQWHCRLGHPSLPTLQKVLPIKSPRLACESCELGKHHRASFPPRVDKRSSSPFTLVHSDIWGPCRFESINGFRYFITFVDDYSRMTWVYLLKDRSQVPTIITSFYNEIKTQFSVNIRILRTDNALEFVQKTVSDFCDSNGILHQTSCPYTSQQNGKGYRCYDPQRRRSFTSADVTFFESTPYYSPNSSPTIPLTSVPLPIPTLPIPPHTEPPTRPLQVYSRRKRSTNTTLTAPPGLPPTAAPDHPSITPTDDLPIALRKALRHPAWKMAMDDEMSALISRGTWELVEVTPDTDVVACRWVFTLKFRADGTLDRYKARLVAKGFTQTYGVDYFETFSPVARLNSIRVLFSLAVNLNWTMYQMDIKNAFLYGDLNETVYMEQPPGYVAQGEKHRMVCKLKKAIYGLKQSPRAWFDKFSRIIGEFGFSRCQADHSVFVQTTTSGMVVLAVYVDDILITGSDLVGIEEAKTYLHKHFVTKDLGRPRPDISFAVGLVSQFMDKPRSVHWEAALRILKYIKASPGKGLLFKRHGHVKIEAYSDADYAGAKDDRKSTSGYCTYVGGNLVTWRSKKQTTVARSSAEAEYRAMAHTTSEILWLKNLLKELGFMYDDPSTYAL</sequence>
<dbReference type="InterPro" id="IPR013103">
    <property type="entry name" value="RVT_2"/>
</dbReference>
<dbReference type="AlphaFoldDB" id="A0AAW2J8L6"/>
<comment type="caution">
    <text evidence="4">The sequence shown here is derived from an EMBL/GenBank/DDBJ whole genome shotgun (WGS) entry which is preliminary data.</text>
</comment>
<name>A0AAW2J8L6_9LAMI</name>
<dbReference type="Pfam" id="PF22936">
    <property type="entry name" value="Pol_BBD"/>
    <property type="match status" value="1"/>
</dbReference>
<reference evidence="4" key="2">
    <citation type="journal article" date="2024" name="Plant">
        <title>Genomic evolution and insights into agronomic trait innovations of Sesamum species.</title>
        <authorList>
            <person name="Miao H."/>
            <person name="Wang L."/>
            <person name="Qu L."/>
            <person name="Liu H."/>
            <person name="Sun Y."/>
            <person name="Le M."/>
            <person name="Wang Q."/>
            <person name="Wei S."/>
            <person name="Zheng Y."/>
            <person name="Lin W."/>
            <person name="Duan Y."/>
            <person name="Cao H."/>
            <person name="Xiong S."/>
            <person name="Wang X."/>
            <person name="Wei L."/>
            <person name="Li C."/>
            <person name="Ma Q."/>
            <person name="Ju M."/>
            <person name="Zhao R."/>
            <person name="Li G."/>
            <person name="Mu C."/>
            <person name="Tian Q."/>
            <person name="Mei H."/>
            <person name="Zhang T."/>
            <person name="Gao T."/>
            <person name="Zhang H."/>
        </authorList>
    </citation>
    <scope>NUCLEOTIDE SEQUENCE</scope>
    <source>
        <strain evidence="4">G01</strain>
    </source>
</reference>
<feature type="compositionally biased region" description="Pro residues" evidence="2">
    <location>
        <begin position="444"/>
        <end position="454"/>
    </location>
</feature>
<accession>A0AAW2J8L6</accession>
<dbReference type="GO" id="GO:0004190">
    <property type="term" value="F:aspartic-type endopeptidase activity"/>
    <property type="evidence" value="ECO:0007669"/>
    <property type="project" value="UniProtKB-KW"/>
</dbReference>
<organism evidence="4">
    <name type="scientific">Sesamum angustifolium</name>
    <dbReference type="NCBI Taxonomy" id="2727405"/>
    <lineage>
        <taxon>Eukaryota</taxon>
        <taxon>Viridiplantae</taxon>
        <taxon>Streptophyta</taxon>
        <taxon>Embryophyta</taxon>
        <taxon>Tracheophyta</taxon>
        <taxon>Spermatophyta</taxon>
        <taxon>Magnoliopsida</taxon>
        <taxon>eudicotyledons</taxon>
        <taxon>Gunneridae</taxon>
        <taxon>Pentapetalae</taxon>
        <taxon>asterids</taxon>
        <taxon>lamiids</taxon>
        <taxon>Lamiales</taxon>
        <taxon>Pedaliaceae</taxon>
        <taxon>Sesamum</taxon>
    </lineage>
</organism>
<dbReference type="PROSITE" id="PS50994">
    <property type="entry name" value="INTEGRASE"/>
    <property type="match status" value="1"/>
</dbReference>
<dbReference type="Pfam" id="PF07727">
    <property type="entry name" value="RVT_2"/>
    <property type="match status" value="1"/>
</dbReference>
<dbReference type="InterPro" id="IPR001584">
    <property type="entry name" value="Integrase_cat-core"/>
</dbReference>
<dbReference type="Pfam" id="PF25597">
    <property type="entry name" value="SH3_retrovirus"/>
    <property type="match status" value="1"/>
</dbReference>
<feature type="region of interest" description="Disordered" evidence="2">
    <location>
        <begin position="1"/>
        <end position="29"/>
    </location>
</feature>
<keyword evidence="1" id="KW-0378">Hydrolase</keyword>
<dbReference type="InterPro" id="IPR025724">
    <property type="entry name" value="GAG-pre-integrase_dom"/>
</dbReference>
<dbReference type="InterPro" id="IPR012337">
    <property type="entry name" value="RNaseH-like_sf"/>
</dbReference>
<keyword evidence="1" id="KW-0064">Aspartyl protease</keyword>
<evidence type="ECO:0000256" key="1">
    <source>
        <dbReference type="ARBA" id="ARBA00022750"/>
    </source>
</evidence>
<dbReference type="Pfam" id="PF00665">
    <property type="entry name" value="rve"/>
    <property type="match status" value="1"/>
</dbReference>
<dbReference type="PANTHER" id="PTHR11439">
    <property type="entry name" value="GAG-POL-RELATED RETROTRANSPOSON"/>
    <property type="match status" value="1"/>
</dbReference>
<feature type="region of interest" description="Disordered" evidence="2">
    <location>
        <begin position="54"/>
        <end position="77"/>
    </location>
</feature>
<proteinExistence type="predicted"/>
<dbReference type="PANTHER" id="PTHR11439:SF440">
    <property type="entry name" value="INTEGRASE CATALYTIC DOMAIN-CONTAINING PROTEIN"/>
    <property type="match status" value="1"/>
</dbReference>
<evidence type="ECO:0000313" key="4">
    <source>
        <dbReference type="EMBL" id="KAL0290644.1"/>
    </source>
</evidence>
<dbReference type="Pfam" id="PF13976">
    <property type="entry name" value="gag_pre-integrs"/>
    <property type="match status" value="1"/>
</dbReference>
<dbReference type="InterPro" id="IPR054722">
    <property type="entry name" value="PolX-like_BBD"/>
</dbReference>
<dbReference type="InterPro" id="IPR036397">
    <property type="entry name" value="RNaseH_sf"/>
</dbReference>
<reference evidence="4" key="1">
    <citation type="submission" date="2020-06" db="EMBL/GenBank/DDBJ databases">
        <authorList>
            <person name="Li T."/>
            <person name="Hu X."/>
            <person name="Zhang T."/>
            <person name="Song X."/>
            <person name="Zhang H."/>
            <person name="Dai N."/>
            <person name="Sheng W."/>
            <person name="Hou X."/>
            <person name="Wei L."/>
        </authorList>
    </citation>
    <scope>NUCLEOTIDE SEQUENCE</scope>
    <source>
        <strain evidence="4">G01</strain>
        <tissue evidence="4">Leaf</tissue>
    </source>
</reference>
<gene>
    <name evidence="4" type="ORF">Sangu_2564600</name>
</gene>
<dbReference type="CDD" id="cd09272">
    <property type="entry name" value="RNase_HI_RT_Ty1"/>
    <property type="match status" value="1"/>
</dbReference>
<keyword evidence="1" id="KW-0645">Protease</keyword>
<dbReference type="InterPro" id="IPR057670">
    <property type="entry name" value="SH3_retrovirus"/>
</dbReference>
<evidence type="ECO:0000256" key="2">
    <source>
        <dbReference type="SAM" id="MobiDB-lite"/>
    </source>
</evidence>